<dbReference type="PANTHER" id="PTHR24238:SF75">
    <property type="entry name" value="CHOLECYSTOKININ-LIKE RECEPTOR AT 17D1-RELATED"/>
    <property type="match status" value="1"/>
</dbReference>
<dbReference type="OrthoDB" id="10037617at2759"/>
<evidence type="ECO:0000256" key="10">
    <source>
        <dbReference type="ARBA" id="ARBA00023170"/>
    </source>
</evidence>
<comment type="subcellular location">
    <subcellularLocation>
        <location evidence="1">Cell membrane</location>
        <topology evidence="1">Multi-pass membrane protein</topology>
    </subcellularLocation>
</comment>
<proteinExistence type="inferred from homology"/>
<evidence type="ECO:0000256" key="1">
    <source>
        <dbReference type="ARBA" id="ARBA00004651"/>
    </source>
</evidence>
<keyword evidence="7 17" id="KW-0472">Membrane</keyword>
<dbReference type="InterPro" id="IPR017452">
    <property type="entry name" value="GPCR_Rhodpsn_7TM"/>
</dbReference>
<evidence type="ECO:0000256" key="3">
    <source>
        <dbReference type="ARBA" id="ARBA00022475"/>
    </source>
</evidence>
<dbReference type="PRINTS" id="PR00527">
    <property type="entry name" value="GASTRINR"/>
</dbReference>
<feature type="non-terminal residue" evidence="19">
    <location>
        <position position="422"/>
    </location>
</feature>
<feature type="transmembrane region" description="Helical" evidence="17">
    <location>
        <begin position="126"/>
        <end position="148"/>
    </location>
</feature>
<dbReference type="EMBL" id="RQTK01000461">
    <property type="protein sequence ID" value="RUS79277.1"/>
    <property type="molecule type" value="Genomic_DNA"/>
</dbReference>
<comment type="caution">
    <text evidence="19">The sequence shown here is derived from an EMBL/GenBank/DDBJ whole genome shotgun (WGS) entry which is preliminary data.</text>
</comment>
<dbReference type="Gene3D" id="1.20.1070.10">
    <property type="entry name" value="Rhodopsin 7-helix transmembrane proteins"/>
    <property type="match status" value="1"/>
</dbReference>
<evidence type="ECO:0000256" key="17">
    <source>
        <dbReference type="SAM" id="Phobius"/>
    </source>
</evidence>
<dbReference type="InterPro" id="IPR000276">
    <property type="entry name" value="GPCR_Rhodpsn"/>
</dbReference>
<dbReference type="InterPro" id="IPR000314">
    <property type="entry name" value="Gastrin_rcpt"/>
</dbReference>
<feature type="transmembrane region" description="Helical" evidence="17">
    <location>
        <begin position="324"/>
        <end position="344"/>
    </location>
</feature>
<reference evidence="19 20" key="1">
    <citation type="submission" date="2019-01" db="EMBL/GenBank/DDBJ databases">
        <title>A draft genome assembly of the solar-powered sea slug Elysia chlorotica.</title>
        <authorList>
            <person name="Cai H."/>
            <person name="Li Q."/>
            <person name="Fang X."/>
            <person name="Li J."/>
            <person name="Curtis N.E."/>
            <person name="Altenburger A."/>
            <person name="Shibata T."/>
            <person name="Feng M."/>
            <person name="Maeda T."/>
            <person name="Schwartz J.A."/>
            <person name="Shigenobu S."/>
            <person name="Lundholm N."/>
            <person name="Nishiyama T."/>
            <person name="Yang H."/>
            <person name="Hasebe M."/>
            <person name="Li S."/>
            <person name="Pierce S.K."/>
            <person name="Wang J."/>
        </authorList>
    </citation>
    <scope>NUCLEOTIDE SEQUENCE [LARGE SCALE GENOMIC DNA]</scope>
    <source>
        <strain evidence="19">EC2010</strain>
        <tissue evidence="19">Whole organism of an adult</tissue>
    </source>
</reference>
<keyword evidence="6 16" id="KW-0297">G-protein coupled receptor</keyword>
<evidence type="ECO:0000256" key="8">
    <source>
        <dbReference type="ARBA" id="ARBA00023139"/>
    </source>
</evidence>
<keyword evidence="12 16" id="KW-0807">Transducer</keyword>
<evidence type="ECO:0000259" key="18">
    <source>
        <dbReference type="PROSITE" id="PS50262"/>
    </source>
</evidence>
<evidence type="ECO:0000256" key="12">
    <source>
        <dbReference type="ARBA" id="ARBA00023224"/>
    </source>
</evidence>
<gene>
    <name evidence="19" type="ORF">EGW08_012964</name>
</gene>
<sequence length="422" mass="47141">MDHNVCDSMFNSTNATTRYTQTGIDNVTREQYVRMCVNIRRAHGSDVSSIIIVPYALIFLLSVLGNGLVILTLVRHKKMRTITNMYLINLACSDLLLAVFCMPFTLIPMLMQEFVFGPVLCVLIRYAQAVSVGVSCGTLVAISLERFYAICEPLRSRRWQTLTHSYRVIQAIWLTSVAVMIPIAVFNRVIGLKNGKQACREIWPSYLWESLYMVLLDLVLLVIPLFLMAFSYGHVAKELWSGMTISNNDPGSPLSGTVKRLQSAIVRQTLCVSGAGDTSVRYSQTSAECDGQTNFVGGGGGGGGAQLLMHPAYSARVLKNKRRVVKMLCVVVLEYFVCWTPLFLLNSWTVLDYLSARLHFTPLLKSGILLLAYTSSCVHPITYCFMNRRFRQSFADAFRCCFRQGERATNGANTALYSEASQ</sequence>
<name>A0A433TCF5_ELYCH</name>
<keyword evidence="10 16" id="KW-0675">Receptor</keyword>
<evidence type="ECO:0000313" key="20">
    <source>
        <dbReference type="Proteomes" id="UP000271974"/>
    </source>
</evidence>
<dbReference type="PANTHER" id="PTHR24238">
    <property type="entry name" value="G-PROTEIN COUPLED RECEPTOR"/>
    <property type="match status" value="1"/>
</dbReference>
<evidence type="ECO:0000256" key="2">
    <source>
        <dbReference type="ARBA" id="ARBA00019090"/>
    </source>
</evidence>
<dbReference type="AlphaFoldDB" id="A0A433TCF5"/>
<dbReference type="GO" id="GO:0015054">
    <property type="term" value="F:gastrin receptor activity"/>
    <property type="evidence" value="ECO:0007669"/>
    <property type="project" value="InterPro"/>
</dbReference>
<dbReference type="PRINTS" id="PR01822">
    <property type="entry name" value="CCYSTOKININR"/>
</dbReference>
<protein>
    <recommendedName>
        <fullName evidence="2">Gastrin/cholecystokinin type B receptor</fullName>
    </recommendedName>
    <alternativeName>
        <fullName evidence="15">Cholecystokinin-2 receptor</fullName>
    </alternativeName>
</protein>
<comment type="similarity">
    <text evidence="16">Belongs to the G-protein coupled receptor 1 family.</text>
</comment>
<dbReference type="PRINTS" id="PR00237">
    <property type="entry name" value="GPCRRHODOPSN"/>
</dbReference>
<feature type="transmembrane region" description="Helical" evidence="17">
    <location>
        <begin position="50"/>
        <end position="74"/>
    </location>
</feature>
<keyword evidence="3" id="KW-1003">Cell membrane</keyword>
<evidence type="ECO:0000256" key="15">
    <source>
        <dbReference type="ARBA" id="ARBA00031093"/>
    </source>
</evidence>
<keyword evidence="5 17" id="KW-1133">Transmembrane helix</keyword>
<keyword evidence="13" id="KW-0449">Lipoprotein</keyword>
<feature type="transmembrane region" description="Helical" evidence="17">
    <location>
        <begin position="86"/>
        <end position="106"/>
    </location>
</feature>
<dbReference type="SUPFAM" id="SSF81321">
    <property type="entry name" value="Family A G protein-coupled receptor-like"/>
    <property type="match status" value="1"/>
</dbReference>
<feature type="transmembrane region" description="Helical" evidence="17">
    <location>
        <begin position="210"/>
        <end position="233"/>
    </location>
</feature>
<feature type="transmembrane region" description="Helical" evidence="17">
    <location>
        <begin position="168"/>
        <end position="190"/>
    </location>
</feature>
<dbReference type="STRING" id="188477.A0A433TCF5"/>
<dbReference type="GO" id="GO:0005886">
    <property type="term" value="C:plasma membrane"/>
    <property type="evidence" value="ECO:0007669"/>
    <property type="project" value="UniProtKB-SubCell"/>
</dbReference>
<evidence type="ECO:0000256" key="11">
    <source>
        <dbReference type="ARBA" id="ARBA00023180"/>
    </source>
</evidence>
<evidence type="ECO:0000256" key="9">
    <source>
        <dbReference type="ARBA" id="ARBA00023157"/>
    </source>
</evidence>
<dbReference type="Pfam" id="PF00001">
    <property type="entry name" value="7tm_1"/>
    <property type="match status" value="1"/>
</dbReference>
<comment type="function">
    <text evidence="14">Receptor for gastrin and cholecystokinin. The CCK-B receptors occur throughout the central nervous system where they modulate anxiety, analgesia, arousal, and neuroleptic activity. This receptor mediates its action by association with G proteins that activate a phosphatidylinositol-calcium second messenger system.</text>
</comment>
<evidence type="ECO:0000256" key="16">
    <source>
        <dbReference type="RuleBase" id="RU000688"/>
    </source>
</evidence>
<keyword evidence="9" id="KW-1015">Disulfide bond</keyword>
<keyword evidence="4 16" id="KW-0812">Transmembrane</keyword>
<dbReference type="GO" id="GO:0008188">
    <property type="term" value="F:neuropeptide receptor activity"/>
    <property type="evidence" value="ECO:0007669"/>
    <property type="project" value="TreeGrafter"/>
</dbReference>
<dbReference type="PROSITE" id="PS00237">
    <property type="entry name" value="G_PROTEIN_RECEP_F1_1"/>
    <property type="match status" value="1"/>
</dbReference>
<evidence type="ECO:0000256" key="7">
    <source>
        <dbReference type="ARBA" id="ARBA00023136"/>
    </source>
</evidence>
<organism evidence="19 20">
    <name type="scientific">Elysia chlorotica</name>
    <name type="common">Eastern emerald elysia</name>
    <name type="synonym">Sea slug</name>
    <dbReference type="NCBI Taxonomy" id="188477"/>
    <lineage>
        <taxon>Eukaryota</taxon>
        <taxon>Metazoa</taxon>
        <taxon>Spiralia</taxon>
        <taxon>Lophotrochozoa</taxon>
        <taxon>Mollusca</taxon>
        <taxon>Gastropoda</taxon>
        <taxon>Heterobranchia</taxon>
        <taxon>Euthyneura</taxon>
        <taxon>Panpulmonata</taxon>
        <taxon>Sacoglossa</taxon>
        <taxon>Placobranchoidea</taxon>
        <taxon>Plakobranchidae</taxon>
        <taxon>Elysia</taxon>
    </lineage>
</organism>
<accession>A0A433TCF5</accession>
<dbReference type="InterPro" id="IPR009126">
    <property type="entry name" value="Cholcskin_rcpt"/>
</dbReference>
<dbReference type="PROSITE" id="PS50262">
    <property type="entry name" value="G_PROTEIN_RECEP_F1_2"/>
    <property type="match status" value="1"/>
</dbReference>
<keyword evidence="20" id="KW-1185">Reference proteome</keyword>
<evidence type="ECO:0000256" key="13">
    <source>
        <dbReference type="ARBA" id="ARBA00023288"/>
    </source>
</evidence>
<evidence type="ECO:0000313" key="19">
    <source>
        <dbReference type="EMBL" id="RUS79277.1"/>
    </source>
</evidence>
<keyword evidence="8" id="KW-0564">Palmitate</keyword>
<evidence type="ECO:0000256" key="4">
    <source>
        <dbReference type="ARBA" id="ARBA00022692"/>
    </source>
</evidence>
<evidence type="ECO:0000256" key="5">
    <source>
        <dbReference type="ARBA" id="ARBA00022989"/>
    </source>
</evidence>
<feature type="transmembrane region" description="Helical" evidence="17">
    <location>
        <begin position="364"/>
        <end position="385"/>
    </location>
</feature>
<evidence type="ECO:0000256" key="6">
    <source>
        <dbReference type="ARBA" id="ARBA00023040"/>
    </source>
</evidence>
<evidence type="ECO:0000256" key="14">
    <source>
        <dbReference type="ARBA" id="ARBA00025402"/>
    </source>
</evidence>
<feature type="domain" description="G-protein coupled receptors family 1 profile" evidence="18">
    <location>
        <begin position="65"/>
        <end position="383"/>
    </location>
</feature>
<keyword evidence="11" id="KW-0325">Glycoprotein</keyword>
<dbReference type="Proteomes" id="UP000271974">
    <property type="component" value="Unassembled WGS sequence"/>
</dbReference>